<evidence type="ECO:0000256" key="1">
    <source>
        <dbReference type="ARBA" id="ARBA00022729"/>
    </source>
</evidence>
<evidence type="ECO:0000256" key="3">
    <source>
        <dbReference type="SAM" id="SignalP"/>
    </source>
</evidence>
<dbReference type="RefSeq" id="WP_191210670.1">
    <property type="nucleotide sequence ID" value="NZ_BAABKL010000050.1"/>
</dbReference>
<organism evidence="5 6">
    <name type="scientific">Streptomyces chumphonensis</name>
    <dbReference type="NCBI Taxonomy" id="1214925"/>
    <lineage>
        <taxon>Bacteria</taxon>
        <taxon>Bacillati</taxon>
        <taxon>Actinomycetota</taxon>
        <taxon>Actinomycetes</taxon>
        <taxon>Kitasatosporales</taxon>
        <taxon>Streptomycetaceae</taxon>
        <taxon>Streptomyces</taxon>
    </lineage>
</organism>
<evidence type="ECO:0000256" key="2">
    <source>
        <dbReference type="SAM" id="MobiDB-lite"/>
    </source>
</evidence>
<dbReference type="Pfam" id="PF11611">
    <property type="entry name" value="DUF4352"/>
    <property type="match status" value="1"/>
</dbReference>
<dbReference type="InterPro" id="IPR029050">
    <property type="entry name" value="Immunoprotect_excell_Ig-like"/>
</dbReference>
<reference evidence="5" key="1">
    <citation type="submission" date="2020-09" db="EMBL/GenBank/DDBJ databases">
        <title>Secondary metabolite and genome analysis of marine Streptomyces chumphonensis KK1-2T.</title>
        <authorList>
            <person name="Phongsopitanun W."/>
            <person name="Kanchanasin P."/>
            <person name="Pittayakhajonwut P."/>
            <person name="Suwanborirux K."/>
            <person name="Tanasupawat S."/>
        </authorList>
    </citation>
    <scope>NUCLEOTIDE SEQUENCE</scope>
    <source>
        <strain evidence="5">KK1-2</strain>
    </source>
</reference>
<dbReference type="Gene3D" id="2.60.40.1240">
    <property type="match status" value="1"/>
</dbReference>
<protein>
    <submittedName>
        <fullName evidence="5">DUF4352 domain-containing protein</fullName>
    </submittedName>
</protein>
<feature type="chain" id="PRO_5038992504" evidence="3">
    <location>
        <begin position="28"/>
        <end position="198"/>
    </location>
</feature>
<feature type="compositionally biased region" description="Gly residues" evidence="2">
    <location>
        <begin position="46"/>
        <end position="55"/>
    </location>
</feature>
<dbReference type="Proteomes" id="UP000632289">
    <property type="component" value="Unassembled WGS sequence"/>
</dbReference>
<dbReference type="InterPro" id="IPR029051">
    <property type="entry name" value="DUF4352"/>
</dbReference>
<proteinExistence type="predicted"/>
<feature type="region of interest" description="Disordered" evidence="2">
    <location>
        <begin position="26"/>
        <end position="73"/>
    </location>
</feature>
<gene>
    <name evidence="5" type="ORF">IF129_17735</name>
</gene>
<evidence type="ECO:0000313" key="5">
    <source>
        <dbReference type="EMBL" id="MBD3933385.1"/>
    </source>
</evidence>
<name>A0A927F0I6_9ACTN</name>
<feature type="domain" description="DUF4352" evidence="4">
    <location>
        <begin position="77"/>
        <end position="183"/>
    </location>
</feature>
<dbReference type="PROSITE" id="PS51257">
    <property type="entry name" value="PROKAR_LIPOPROTEIN"/>
    <property type="match status" value="1"/>
</dbReference>
<sequence>MSVNSIRTRTLVAAVTTAVLAVGGLTACGPDEPTKETPASQDTQGEAGGDGGDGAGDGDQDTDQKDGGGSYAAGDTAVYDSGLKITVSGAETYQPDEYAVGHTEGNTAHQVTITLENTGEENVSADLIMVSARAGEDGTAAEEIYDDSVGGGFTGELLPGKKATAQYAFDAPADAGVLDLEVELIDFTTAPAQWSLEL</sequence>
<dbReference type="AlphaFoldDB" id="A0A927F0I6"/>
<keyword evidence="1 3" id="KW-0732">Signal</keyword>
<dbReference type="EMBL" id="JACXYU010000009">
    <property type="protein sequence ID" value="MBD3933385.1"/>
    <property type="molecule type" value="Genomic_DNA"/>
</dbReference>
<evidence type="ECO:0000259" key="4">
    <source>
        <dbReference type="Pfam" id="PF11611"/>
    </source>
</evidence>
<evidence type="ECO:0000313" key="6">
    <source>
        <dbReference type="Proteomes" id="UP000632289"/>
    </source>
</evidence>
<feature type="signal peptide" evidence="3">
    <location>
        <begin position="1"/>
        <end position="27"/>
    </location>
</feature>
<comment type="caution">
    <text evidence="5">The sequence shown here is derived from an EMBL/GenBank/DDBJ whole genome shotgun (WGS) entry which is preliminary data.</text>
</comment>
<accession>A0A927F0I6</accession>
<keyword evidence="6" id="KW-1185">Reference proteome</keyword>